<dbReference type="InterPro" id="IPR007560">
    <property type="entry name" value="Restrct_endonuc_IV_Mrr"/>
</dbReference>
<dbReference type="GO" id="GO:0009307">
    <property type="term" value="P:DNA restriction-modification system"/>
    <property type="evidence" value="ECO:0007669"/>
    <property type="project" value="InterPro"/>
</dbReference>
<reference evidence="3" key="1">
    <citation type="journal article" date="2018" name="Genome Biol.">
        <title>SKESA: strategic k-mer extension for scrupulous assemblies.</title>
        <authorList>
            <person name="Souvorov A."/>
            <person name="Agarwala R."/>
            <person name="Lipman D.J."/>
        </authorList>
    </citation>
    <scope>NUCLEOTIDE SEQUENCE</scope>
    <source>
        <strain evidence="3">MA.MC_04-0001</strain>
    </source>
</reference>
<dbReference type="SUPFAM" id="SSF52980">
    <property type="entry name" value="Restriction endonuclease-like"/>
    <property type="match status" value="1"/>
</dbReference>
<sequence length="917" mass="103448">MQIEVATESTDTTKQKGDLFEGLIKDLLSAQNYEVAQELRVTGAELDLLCKHKVNSKEIYVECKAQKEKISAPILNKLMGVVDLHDYSEGWIISTSEFGKDALGIVDIISKKPKEKSSKFSFYTPQRVIDSLTSAGVIRTPPTDKAVDFIGSEDNLGSWTLLISKFGRFWAVYTLKGGVPEGVLLFNANSGNLVNDGSTLENISKLEATIADYDLSVGKKDDDILALPDKTEATINVVEVQIGDSWDDYRPARPKDFVGRDDMQKEILGFLANVKDGKTNTRIFAITGNSGLGKSSLIAKIRDRSKNKHYHKKYFVYAVDIRGAKSPSYITSALLQALKLAQENGFGKKIDLSLTDPTNHFSSESIAEYLESVKSEDKVICIIFDQFEELYSKPELFSVFNSANSLMLEVAGYKGNLTLGFAWKTDSTTQQDHPAYHMWHNLSDLRKEFKLSLFDGGEISKSITTFEKEFNHKLTPAIRSQITYSCQGFPWLLKKLCINLRENIKRAGNNEVTTVELDVEKLFTNDLDLLTPSEKTCLDLIASKAPADWSEIIELSSAGDVSNLVNKRMVIKSGDRLNIYWDIFKDYLVTKKLPVIPYNYVPTSDYRTIVNIANELENKNYLSSHEISLKAGIKETTMLNIGADLVMFNIAERNGSSFKLHASISSKSEDEFLKKIRERLGKHSFKIELYKKYIGKIIDIDTLIEVLKESLPKAHHSQPTWGVYARRLSRYLHMAGYISQQKNIYIVQDKGTIQQAVASWQKRSKGHKSEIFAPNASPLLVHECYKLIQEGNTYEQIQSLGCKNALTVLLRFNLISIIKKKIYIDHELIAKYNSPLEAIWESAVNETCMISCIEKIKDEPQIKNTDLALYIAKKNGANWSDSSLKRFGNSLKQWATWLSLREPEKDIPKPPGRRVQV</sequence>
<proteinExistence type="predicted"/>
<dbReference type="Gene3D" id="3.40.50.300">
    <property type="entry name" value="P-loop containing nucleotide triphosphate hydrolases"/>
    <property type="match status" value="1"/>
</dbReference>
<dbReference type="InterPro" id="IPR011335">
    <property type="entry name" value="Restrct_endonuc-II-like"/>
</dbReference>
<dbReference type="GO" id="GO:0004519">
    <property type="term" value="F:endonuclease activity"/>
    <property type="evidence" value="ECO:0007669"/>
    <property type="project" value="InterPro"/>
</dbReference>
<feature type="domain" description="Novel STAND NTPase 1" evidence="2">
    <location>
        <begin position="249"/>
        <end position="394"/>
    </location>
</feature>
<dbReference type="Gene3D" id="3.40.1350.10">
    <property type="match status" value="1"/>
</dbReference>
<gene>
    <name evidence="3" type="ORF">G8487_001203</name>
</gene>
<dbReference type="InterPro" id="IPR027417">
    <property type="entry name" value="P-loop_NTPase"/>
</dbReference>
<dbReference type="GO" id="GO:0003677">
    <property type="term" value="F:DNA binding"/>
    <property type="evidence" value="ECO:0007669"/>
    <property type="project" value="InterPro"/>
</dbReference>
<dbReference type="SUPFAM" id="SSF52540">
    <property type="entry name" value="P-loop containing nucleoside triphosphate hydrolases"/>
    <property type="match status" value="1"/>
</dbReference>
<accession>A0A764BH50</accession>
<dbReference type="Pfam" id="PF20703">
    <property type="entry name" value="nSTAND1"/>
    <property type="match status" value="1"/>
</dbReference>
<dbReference type="EMBL" id="DAAYLX010000002">
    <property type="protein sequence ID" value="HAG4764299.1"/>
    <property type="molecule type" value="Genomic_DNA"/>
</dbReference>
<evidence type="ECO:0000259" key="2">
    <source>
        <dbReference type="Pfam" id="PF20703"/>
    </source>
</evidence>
<dbReference type="AlphaFoldDB" id="A0A764BH50"/>
<evidence type="ECO:0000259" key="1">
    <source>
        <dbReference type="Pfam" id="PF04471"/>
    </source>
</evidence>
<dbReference type="InterPro" id="IPR049052">
    <property type="entry name" value="nSTAND1"/>
</dbReference>
<dbReference type="Pfam" id="PF04471">
    <property type="entry name" value="Mrr_cat"/>
    <property type="match status" value="1"/>
</dbReference>
<organism evidence="3">
    <name type="scientific">Salmonella enterica</name>
    <name type="common">Salmonella choleraesuis</name>
    <dbReference type="NCBI Taxonomy" id="28901"/>
    <lineage>
        <taxon>Bacteria</taxon>
        <taxon>Pseudomonadati</taxon>
        <taxon>Pseudomonadota</taxon>
        <taxon>Gammaproteobacteria</taxon>
        <taxon>Enterobacterales</taxon>
        <taxon>Enterobacteriaceae</taxon>
        <taxon>Salmonella</taxon>
    </lineage>
</organism>
<protein>
    <submittedName>
        <fullName evidence="3">AAA family ATPase</fullName>
    </submittedName>
</protein>
<comment type="caution">
    <text evidence="3">The sequence shown here is derived from an EMBL/GenBank/DDBJ whole genome shotgun (WGS) entry which is preliminary data.</text>
</comment>
<feature type="domain" description="Restriction endonuclease type IV Mrr" evidence="1">
    <location>
        <begin position="16"/>
        <end position="103"/>
    </location>
</feature>
<name>A0A764BH50_SALER</name>
<dbReference type="InterPro" id="IPR011856">
    <property type="entry name" value="tRNA_endonuc-like_dom_sf"/>
</dbReference>
<reference evidence="3" key="2">
    <citation type="submission" date="2020-02" db="EMBL/GenBank/DDBJ databases">
        <authorList>
            <consortium name="NCBI Pathogen Detection Project"/>
        </authorList>
    </citation>
    <scope>NUCLEOTIDE SEQUENCE</scope>
    <source>
        <strain evidence="3">MA.MC_04-0001</strain>
    </source>
</reference>
<evidence type="ECO:0000313" key="3">
    <source>
        <dbReference type="EMBL" id="HAG4764299.1"/>
    </source>
</evidence>